<evidence type="ECO:0000313" key="11">
    <source>
        <dbReference type="EMBL" id="OVA19388.1"/>
    </source>
</evidence>
<dbReference type="Proteomes" id="UP000195402">
    <property type="component" value="Unassembled WGS sequence"/>
</dbReference>
<dbReference type="PRINTS" id="PR01544">
    <property type="entry name" value="ARATH130DUF"/>
</dbReference>
<feature type="coiled-coil region" evidence="7">
    <location>
        <begin position="1120"/>
        <end position="1209"/>
    </location>
</feature>
<protein>
    <submittedName>
        <fullName evidence="11">Protein OBERON</fullName>
    </submittedName>
</protein>
<dbReference type="PANTHER" id="PTHR21736">
    <property type="entry name" value="VERNALIZATION-INSENSITIVE PROTEIN 3"/>
    <property type="match status" value="1"/>
</dbReference>
<dbReference type="FunCoup" id="A0A200R9K2">
    <property type="interactions" value="1690"/>
</dbReference>
<feature type="domain" description="Oberon-like PHD finger" evidence="9">
    <location>
        <begin position="852"/>
        <end position="975"/>
    </location>
</feature>
<dbReference type="GO" id="GO:0005634">
    <property type="term" value="C:nucleus"/>
    <property type="evidence" value="ECO:0007669"/>
    <property type="project" value="UniProtKB-SubCell"/>
</dbReference>
<dbReference type="InterPro" id="IPR032535">
    <property type="entry name" value="Oberon_CC"/>
</dbReference>
<keyword evidence="6" id="KW-0539">Nucleus</keyword>
<dbReference type="InterPro" id="IPR004082">
    <property type="entry name" value="OBERON"/>
</dbReference>
<dbReference type="InterPro" id="IPR047578">
    <property type="entry name" value="OBE1-like_PHD"/>
</dbReference>
<keyword evidence="3" id="KW-0863">Zinc-finger</keyword>
<dbReference type="InParanoid" id="A0A200R9K2"/>
<comment type="caution">
    <text evidence="11">The sequence shown here is derived from an EMBL/GenBank/DDBJ whole genome shotgun (WGS) entry which is preliminary data.</text>
</comment>
<feature type="compositionally biased region" description="Basic and acidic residues" evidence="8">
    <location>
        <begin position="333"/>
        <end position="358"/>
    </location>
</feature>
<evidence type="ECO:0000259" key="10">
    <source>
        <dbReference type="Pfam" id="PF16312"/>
    </source>
</evidence>
<evidence type="ECO:0000256" key="4">
    <source>
        <dbReference type="ARBA" id="ARBA00022833"/>
    </source>
</evidence>
<dbReference type="GO" id="GO:0010078">
    <property type="term" value="P:maintenance of root meristem identity"/>
    <property type="evidence" value="ECO:0007669"/>
    <property type="project" value="TreeGrafter"/>
</dbReference>
<comment type="subcellular location">
    <subcellularLocation>
        <location evidence="1">Nucleus</location>
    </subcellularLocation>
</comment>
<feature type="compositionally biased region" description="Basic and acidic residues" evidence="8">
    <location>
        <begin position="117"/>
        <end position="156"/>
    </location>
</feature>
<sequence>MKRLRSYGDDLDSVGEKGVCKDWGRRDQDPDRPSSHRRFYSKGDNGRKGLSSSSSYDRSLDDDREVSRSSRKRIIDLDSDGFDRSRKNFDRYRDCSDRGIPISSPRNASPRNVYGGDRSHRSDSVSGYRRDFPKGIRSERDRSRREGSVSSRREESVLSWRRLSGSKDSDEDPRFSADSSRGHNRVFNEDGVKSKSPQGSRDVVKSPPWSKDSSCEQSKSVEVKKNDEAQGESGSSSEMEEGELEPEPETQSEDKRGPESEEKPELPVGENSDKQEFKAKNQTDPEMNLEKESKCLAEEKPELNTGGDSDGSKESRTSVTSTDSVKEAVGLPDGEKDSINGTGRSKEEEAVEKEENVRADLVGLPSTDHKPEDPGKEVEIEGVGDENLMPMEVVQKEEKGINLEVKTEEIDLVDSNKEVTEENRPPDVTLALINDKLTQNTKDKGKSLAVSPPHEANSVENGRWMERDLLACRDDAMEGPSSRGFELFFSPVVTRTEKTNNSGSNKYKDEKLKIEPLELCLGLPNVSLPLASHDPIPAPSSPSHARSIQSFPNTLRSNSDAFTTSISFSGSQTFVHNPSCSLTQNSFENNYEQSVGSHPIFQGVDQASQGTWPGQSSYEPKRKEVPLYQRILLNGNGSLHASQTLQGILNSQALQGQQHKVSEGSSGVPVRLDRQSSLARQLSGLQSRHHDEVRSPTNSIGSHDTRSDYSKDKKRLMRERSSGSLFRSNSQREFEQLVMGGAGFVEKIITMIVSEPIQVMASRIQEMTEHSIAYLKKNAYEMIMHEDKRGLLNALQKALQNRSDITLEILLKSHRVQLEILVALKTGVQDFLQQSNNIPSSDLAEIFLSTKCRNPACRSPIPVDECDCKICLQKNGFCSACMCLVCSKFDMASNTCSWVGCDVCLHWCHTDCGLRESFIRNGRSVTGAHGTTEMQFHCVACDHPSEMFGFVKEVFKTCAKEWKAETFSKELEYVKRIFAASNDVRGKKLHDVANHMLPRLENKSNLPEVYSFVMAFLTEADSKFGNTSTFSVKESPRKNPGEGSNGGLGPIQEATWLSSAPTDKASPHMEIAGRAHPSMDWDQLVGRHGGDHQELRINAAEKKPVVDELESIVMIKKAEAKMFQERADDARREAEGLKRIAIAKNEKIEEEYMSRITKLRLVEAEERRKQKLEELQVIERARQEYFSMKTRMEAEIRDLLSKMEATSRNLST</sequence>
<evidence type="ECO:0000256" key="5">
    <source>
        <dbReference type="ARBA" id="ARBA00023054"/>
    </source>
</evidence>
<accession>A0A200R9K2</accession>
<keyword evidence="12" id="KW-1185">Reference proteome</keyword>
<dbReference type="GO" id="GO:0010468">
    <property type="term" value="P:regulation of gene expression"/>
    <property type="evidence" value="ECO:0007669"/>
    <property type="project" value="TreeGrafter"/>
</dbReference>
<evidence type="ECO:0000256" key="8">
    <source>
        <dbReference type="SAM" id="MobiDB-lite"/>
    </source>
</evidence>
<keyword evidence="4" id="KW-0862">Zinc</keyword>
<gene>
    <name evidence="11" type="ORF">BVC80_9055g8</name>
</gene>
<dbReference type="STRING" id="56857.A0A200R9K2"/>
<feature type="region of interest" description="Disordered" evidence="8">
    <location>
        <begin position="1"/>
        <end position="390"/>
    </location>
</feature>
<feature type="compositionally biased region" description="Basic and acidic residues" evidence="8">
    <location>
        <begin position="58"/>
        <end position="97"/>
    </location>
</feature>
<feature type="compositionally biased region" description="Acidic residues" evidence="8">
    <location>
        <begin position="238"/>
        <end position="251"/>
    </location>
</feature>
<evidence type="ECO:0000256" key="2">
    <source>
        <dbReference type="ARBA" id="ARBA00022723"/>
    </source>
</evidence>
<feature type="compositionally biased region" description="Basic and acidic residues" evidence="8">
    <location>
        <begin position="165"/>
        <end position="175"/>
    </location>
</feature>
<feature type="region of interest" description="Disordered" evidence="8">
    <location>
        <begin position="681"/>
        <end position="724"/>
    </location>
</feature>
<dbReference type="EMBL" id="MVGT01000187">
    <property type="protein sequence ID" value="OVA19388.1"/>
    <property type="molecule type" value="Genomic_DNA"/>
</dbReference>
<dbReference type="Pfam" id="PF07227">
    <property type="entry name" value="PHD_Oberon"/>
    <property type="match status" value="1"/>
</dbReference>
<feature type="region of interest" description="Disordered" evidence="8">
    <location>
        <begin position="1027"/>
        <end position="1052"/>
    </location>
</feature>
<dbReference type="OrthoDB" id="784473at2759"/>
<dbReference type="PANTHER" id="PTHR21736:SF20">
    <property type="entry name" value="PROTEIN OBERON 4"/>
    <property type="match status" value="1"/>
</dbReference>
<dbReference type="Pfam" id="PF16312">
    <property type="entry name" value="Oberon_cc"/>
    <property type="match status" value="1"/>
</dbReference>
<evidence type="ECO:0000256" key="3">
    <source>
        <dbReference type="ARBA" id="ARBA00022771"/>
    </source>
</evidence>
<dbReference type="GO" id="GO:0010071">
    <property type="term" value="P:root meristem specification"/>
    <property type="evidence" value="ECO:0007669"/>
    <property type="project" value="TreeGrafter"/>
</dbReference>
<evidence type="ECO:0000259" key="9">
    <source>
        <dbReference type="Pfam" id="PF07227"/>
    </source>
</evidence>
<evidence type="ECO:0000256" key="1">
    <source>
        <dbReference type="ARBA" id="ARBA00004123"/>
    </source>
</evidence>
<keyword evidence="2" id="KW-0479">Metal-binding</keyword>
<proteinExistence type="predicted"/>
<feature type="compositionally biased region" description="Basic and acidic residues" evidence="8">
    <location>
        <begin position="14"/>
        <end position="34"/>
    </location>
</feature>
<feature type="compositionally biased region" description="Basic and acidic residues" evidence="8">
    <location>
        <begin position="367"/>
        <end position="379"/>
    </location>
</feature>
<dbReference type="AlphaFoldDB" id="A0A200R9K2"/>
<evidence type="ECO:0000313" key="12">
    <source>
        <dbReference type="Proteomes" id="UP000195402"/>
    </source>
</evidence>
<feature type="compositionally biased region" description="Basic and acidic residues" evidence="8">
    <location>
        <begin position="219"/>
        <end position="228"/>
    </location>
</feature>
<dbReference type="GO" id="GO:0008270">
    <property type="term" value="F:zinc ion binding"/>
    <property type="evidence" value="ECO:0007669"/>
    <property type="project" value="UniProtKB-KW"/>
</dbReference>
<reference evidence="11 12" key="1">
    <citation type="journal article" date="2017" name="Mol. Plant">
        <title>The Genome of Medicinal Plant Macleaya cordata Provides New Insights into Benzylisoquinoline Alkaloids Metabolism.</title>
        <authorList>
            <person name="Liu X."/>
            <person name="Liu Y."/>
            <person name="Huang P."/>
            <person name="Ma Y."/>
            <person name="Qing Z."/>
            <person name="Tang Q."/>
            <person name="Cao H."/>
            <person name="Cheng P."/>
            <person name="Zheng Y."/>
            <person name="Yuan Z."/>
            <person name="Zhou Y."/>
            <person name="Liu J."/>
            <person name="Tang Z."/>
            <person name="Zhuo Y."/>
            <person name="Zhang Y."/>
            <person name="Yu L."/>
            <person name="Huang J."/>
            <person name="Yang P."/>
            <person name="Peng Q."/>
            <person name="Zhang J."/>
            <person name="Jiang W."/>
            <person name="Zhang Z."/>
            <person name="Lin K."/>
            <person name="Ro D.K."/>
            <person name="Chen X."/>
            <person name="Xiong X."/>
            <person name="Shang Y."/>
            <person name="Huang S."/>
            <person name="Zeng J."/>
        </authorList>
    </citation>
    <scope>NUCLEOTIDE SEQUENCE [LARGE SCALE GENOMIC DNA]</scope>
    <source>
        <strain evidence="12">cv. BLH2017</strain>
        <tissue evidence="11">Root</tissue>
    </source>
</reference>
<evidence type="ECO:0000256" key="6">
    <source>
        <dbReference type="ARBA" id="ARBA00023242"/>
    </source>
</evidence>
<organism evidence="11 12">
    <name type="scientific">Macleaya cordata</name>
    <name type="common">Five-seeded plume-poppy</name>
    <name type="synonym">Bocconia cordata</name>
    <dbReference type="NCBI Taxonomy" id="56857"/>
    <lineage>
        <taxon>Eukaryota</taxon>
        <taxon>Viridiplantae</taxon>
        <taxon>Streptophyta</taxon>
        <taxon>Embryophyta</taxon>
        <taxon>Tracheophyta</taxon>
        <taxon>Spermatophyta</taxon>
        <taxon>Magnoliopsida</taxon>
        <taxon>Ranunculales</taxon>
        <taxon>Papaveraceae</taxon>
        <taxon>Papaveroideae</taxon>
        <taxon>Macleaya</taxon>
    </lineage>
</organism>
<feature type="compositionally biased region" description="Basic and acidic residues" evidence="8">
    <location>
        <begin position="252"/>
        <end position="302"/>
    </location>
</feature>
<dbReference type="GO" id="GO:0010492">
    <property type="term" value="P:maintenance of shoot apical meristem identity"/>
    <property type="evidence" value="ECO:0007669"/>
    <property type="project" value="TreeGrafter"/>
</dbReference>
<keyword evidence="5 7" id="KW-0175">Coiled coil</keyword>
<dbReference type="InterPro" id="IPR032881">
    <property type="entry name" value="Oberon-like_PHD"/>
</dbReference>
<feature type="domain" description="Oberon coiled-coil region" evidence="10">
    <location>
        <begin position="1091"/>
        <end position="1200"/>
    </location>
</feature>
<dbReference type="OMA" id="ECDCKIC"/>
<dbReference type="CDD" id="cd15612">
    <property type="entry name" value="PHD_OBE1_like"/>
    <property type="match status" value="1"/>
</dbReference>
<evidence type="ECO:0000256" key="7">
    <source>
        <dbReference type="SAM" id="Coils"/>
    </source>
</evidence>
<name>A0A200R9K2_MACCD</name>